<dbReference type="Proteomes" id="UP000001261">
    <property type="component" value="Unassembled WGS sequence"/>
</dbReference>
<dbReference type="PANTHER" id="PTHR12651">
    <property type="entry name" value="26S PROTEASOME NON-ATPASE REGULATORY SUBUNIT 9"/>
    <property type="match status" value="1"/>
</dbReference>
<dbReference type="InParanoid" id="A0A0E1RVN4"/>
<evidence type="ECO:0000313" key="8">
    <source>
        <dbReference type="Proteomes" id="UP000001261"/>
    </source>
</evidence>
<evidence type="ECO:0000256" key="2">
    <source>
        <dbReference type="ARBA" id="ARBA00023186"/>
    </source>
</evidence>
<keyword evidence="7" id="KW-0647">Proteasome</keyword>
<evidence type="ECO:0000259" key="6">
    <source>
        <dbReference type="Pfam" id="PF18265"/>
    </source>
</evidence>
<dbReference type="RefSeq" id="XP_001239220.1">
    <property type="nucleotide sequence ID" value="XM_001239219.2"/>
</dbReference>
<dbReference type="GO" id="GO:0005634">
    <property type="term" value="C:nucleus"/>
    <property type="evidence" value="ECO:0007669"/>
    <property type="project" value="TreeGrafter"/>
</dbReference>
<dbReference type="SUPFAM" id="SSF50156">
    <property type="entry name" value="PDZ domain-like"/>
    <property type="match status" value="1"/>
</dbReference>
<dbReference type="OMA" id="DWGGRGM"/>
<dbReference type="GO" id="GO:0070682">
    <property type="term" value="P:proteasome regulatory particle assembly"/>
    <property type="evidence" value="ECO:0007669"/>
    <property type="project" value="InterPro"/>
</dbReference>
<dbReference type="Gene3D" id="2.30.42.10">
    <property type="match status" value="1"/>
</dbReference>
<reference evidence="8" key="1">
    <citation type="journal article" date="2009" name="Genome Res.">
        <title>Comparative genomic analyses of the human fungal pathogens Coccidioides and their relatives.</title>
        <authorList>
            <person name="Sharpton T.J."/>
            <person name="Stajich J.E."/>
            <person name="Rounsley S.D."/>
            <person name="Gardner M.J."/>
            <person name="Wortman J.R."/>
            <person name="Jordar V.S."/>
            <person name="Maiti R."/>
            <person name="Kodira C.D."/>
            <person name="Neafsey D.E."/>
            <person name="Zeng Q."/>
            <person name="Hung C.-Y."/>
            <person name="McMahan C."/>
            <person name="Muszewska A."/>
            <person name="Grynberg M."/>
            <person name="Mandel M.A."/>
            <person name="Kellner E.M."/>
            <person name="Barker B.M."/>
            <person name="Galgiani J.N."/>
            <person name="Orbach M.J."/>
            <person name="Kirkland T.N."/>
            <person name="Cole G.T."/>
            <person name="Henn M.R."/>
            <person name="Birren B.W."/>
            <person name="Taylor J.W."/>
        </authorList>
    </citation>
    <scope>NUCLEOTIDE SEQUENCE [LARGE SCALE GENOMIC DNA]</scope>
    <source>
        <strain evidence="8">RS</strain>
    </source>
</reference>
<feature type="region of interest" description="Disordered" evidence="4">
    <location>
        <begin position="1"/>
        <end position="23"/>
    </location>
</feature>
<reference evidence="8" key="2">
    <citation type="journal article" date="2010" name="Genome Res.">
        <title>Population genomic sequencing of Coccidioides fungi reveals recent hybridization and transposon control.</title>
        <authorList>
            <person name="Neafsey D.E."/>
            <person name="Barker B.M."/>
            <person name="Sharpton T.J."/>
            <person name="Stajich J.E."/>
            <person name="Park D.J."/>
            <person name="Whiston E."/>
            <person name="Hung C.-Y."/>
            <person name="McMahan C."/>
            <person name="White J."/>
            <person name="Sykes S."/>
            <person name="Heiman D."/>
            <person name="Young S."/>
            <person name="Zeng Q."/>
            <person name="Abouelleil A."/>
            <person name="Aftuck L."/>
            <person name="Bessette D."/>
            <person name="Brown A."/>
            <person name="FitzGerald M."/>
            <person name="Lui A."/>
            <person name="Macdonald J.P."/>
            <person name="Priest M."/>
            <person name="Orbach M.J."/>
            <person name="Galgiani J.N."/>
            <person name="Kirkland T.N."/>
            <person name="Cole G.T."/>
            <person name="Birren B.W."/>
            <person name="Henn M.R."/>
            <person name="Taylor J.W."/>
            <person name="Rounsley S.D."/>
        </authorList>
    </citation>
    <scope>GENOME REANNOTATION</scope>
    <source>
        <strain evidence="8">RS</strain>
    </source>
</reference>
<dbReference type="InterPro" id="IPR035269">
    <property type="entry name" value="PSMD9"/>
</dbReference>
<feature type="domain" description="PDZ" evidence="5">
    <location>
        <begin position="153"/>
        <end position="207"/>
    </location>
</feature>
<dbReference type="Pfam" id="PF18265">
    <property type="entry name" value="Nas2_N"/>
    <property type="match status" value="1"/>
</dbReference>
<proteinExistence type="inferred from homology"/>
<dbReference type="GO" id="GO:0000502">
    <property type="term" value="C:proteasome complex"/>
    <property type="evidence" value="ECO:0007669"/>
    <property type="project" value="UniProtKB-KW"/>
</dbReference>
<dbReference type="PANTHER" id="PTHR12651:SF1">
    <property type="entry name" value="26S PROTEASOME NON-ATPASE REGULATORY SUBUNIT 9"/>
    <property type="match status" value="1"/>
</dbReference>
<dbReference type="STRING" id="246410.A0A0E1RVN4"/>
<dbReference type="OrthoDB" id="48625at2759"/>
<dbReference type="AlphaFoldDB" id="A0A0E1RVN4"/>
<dbReference type="GO" id="GO:0005737">
    <property type="term" value="C:cytoplasm"/>
    <property type="evidence" value="ECO:0007669"/>
    <property type="project" value="TreeGrafter"/>
</dbReference>
<dbReference type="FunFam" id="2.30.42.10:FF:000107">
    <property type="entry name" value="26S proteasome non-ATPase regulatory subunit 9"/>
    <property type="match status" value="1"/>
</dbReference>
<dbReference type="Gene3D" id="6.10.140.1710">
    <property type="match status" value="1"/>
</dbReference>
<name>A0A0E1RVN4_COCIM</name>
<dbReference type="FunCoup" id="A0A0E1RVN4">
    <property type="interactions" value="1059"/>
</dbReference>
<keyword evidence="2" id="KW-0143">Chaperone</keyword>
<evidence type="ECO:0000256" key="3">
    <source>
        <dbReference type="ARBA" id="ARBA00068021"/>
    </source>
</evidence>
<comment type="similarity">
    <text evidence="1">Belongs to the proteasome subunit p27 family.</text>
</comment>
<organism evidence="7 8">
    <name type="scientific">Coccidioides immitis (strain RS)</name>
    <name type="common">Valley fever fungus</name>
    <dbReference type="NCBI Taxonomy" id="246410"/>
    <lineage>
        <taxon>Eukaryota</taxon>
        <taxon>Fungi</taxon>
        <taxon>Dikarya</taxon>
        <taxon>Ascomycota</taxon>
        <taxon>Pezizomycotina</taxon>
        <taxon>Eurotiomycetes</taxon>
        <taxon>Eurotiomycetidae</taxon>
        <taxon>Onygenales</taxon>
        <taxon>Onygenaceae</taxon>
        <taxon>Coccidioides</taxon>
    </lineage>
</organism>
<protein>
    <recommendedName>
        <fullName evidence="3">Probable 26S proteasome regulatory subunit p27</fullName>
    </recommendedName>
</protein>
<evidence type="ECO:0000256" key="4">
    <source>
        <dbReference type="SAM" id="MobiDB-lite"/>
    </source>
</evidence>
<dbReference type="EMBL" id="GG704915">
    <property type="protein sequence ID" value="EAS27637.1"/>
    <property type="molecule type" value="Genomic_DNA"/>
</dbReference>
<dbReference type="KEGG" id="cim:CIMG_10242"/>
<evidence type="ECO:0000256" key="1">
    <source>
        <dbReference type="ARBA" id="ARBA00005256"/>
    </source>
</evidence>
<feature type="domain" description="Nas2 N-terminal" evidence="6">
    <location>
        <begin position="33"/>
        <end position="110"/>
    </location>
</feature>
<dbReference type="Pfam" id="PF17820">
    <property type="entry name" value="PDZ_6"/>
    <property type="match status" value="1"/>
</dbReference>
<dbReference type="GeneID" id="4558081"/>
<gene>
    <name evidence="7" type="ORF">CIMG_10242</name>
</gene>
<dbReference type="VEuPathDB" id="FungiDB:CIMG_10242"/>
<keyword evidence="8" id="KW-1185">Reference proteome</keyword>
<dbReference type="InterPro" id="IPR041489">
    <property type="entry name" value="PDZ_6"/>
</dbReference>
<evidence type="ECO:0000259" key="5">
    <source>
        <dbReference type="Pfam" id="PF17820"/>
    </source>
</evidence>
<dbReference type="InterPro" id="IPR040815">
    <property type="entry name" value="Nas2_N"/>
</dbReference>
<sequence>MGMPMDDIHAPTVPSGPVSRLGGERDISKMSMHELFKEKEQLEVELKVLSEVLQSHGVNMETPLTTFDGYPRDDLDIAQIRSTRARIIYLRNDHKAVMAKIEQVVHAYFADMREREAGGEAPESSHVPPVGPELSEETPSNQNGLAETPFARVNSVAEGSPAAEAGMKVGDKIRGFGTVNWMNHQDLRKISEVVQNSEDIPIIVRVTRSSDSGQGPTNLSLRLTPRRHWGGRGLLGCHLVPL</sequence>
<feature type="region of interest" description="Disordered" evidence="4">
    <location>
        <begin position="116"/>
        <end position="145"/>
    </location>
</feature>
<evidence type="ECO:0000313" key="7">
    <source>
        <dbReference type="EMBL" id="EAS27637.1"/>
    </source>
</evidence>
<dbReference type="InterPro" id="IPR036034">
    <property type="entry name" value="PDZ_sf"/>
</dbReference>
<accession>A0A0E1RVN4</accession>